<dbReference type="EMBL" id="AJWZ01003338">
    <property type="protein sequence ID" value="EKC68503.1"/>
    <property type="molecule type" value="Genomic_DNA"/>
</dbReference>
<reference evidence="1" key="1">
    <citation type="journal article" date="2013" name="Environ. Microbiol.">
        <title>Microbiota from the distal guts of lean and obese adolescents exhibit partial functional redundancy besides clear differences in community structure.</title>
        <authorList>
            <person name="Ferrer M."/>
            <person name="Ruiz A."/>
            <person name="Lanza F."/>
            <person name="Haange S.B."/>
            <person name="Oberbach A."/>
            <person name="Till H."/>
            <person name="Bargiela R."/>
            <person name="Campoy C."/>
            <person name="Segura M.T."/>
            <person name="Richter M."/>
            <person name="von Bergen M."/>
            <person name="Seifert J."/>
            <person name="Suarez A."/>
        </authorList>
    </citation>
    <scope>NUCLEOTIDE SEQUENCE</scope>
</reference>
<gene>
    <name evidence="1" type="ORF">OBE_04898</name>
</gene>
<dbReference type="InterPro" id="IPR008979">
    <property type="entry name" value="Galactose-bd-like_sf"/>
</dbReference>
<dbReference type="AlphaFoldDB" id="K1TFH0"/>
<feature type="non-terminal residue" evidence="1">
    <location>
        <position position="308"/>
    </location>
</feature>
<evidence type="ECO:0000313" key="1">
    <source>
        <dbReference type="EMBL" id="EKC68503.1"/>
    </source>
</evidence>
<proteinExistence type="predicted"/>
<accession>K1TFH0</accession>
<organism evidence="1">
    <name type="scientific">human gut metagenome</name>
    <dbReference type="NCBI Taxonomy" id="408170"/>
    <lineage>
        <taxon>unclassified sequences</taxon>
        <taxon>metagenomes</taxon>
        <taxon>organismal metagenomes</taxon>
    </lineage>
</organism>
<comment type="caution">
    <text evidence="1">The sequence shown here is derived from an EMBL/GenBank/DDBJ whole genome shotgun (WGS) entry which is preliminary data.</text>
</comment>
<dbReference type="Gene3D" id="2.60.120.260">
    <property type="entry name" value="Galactose-binding domain-like"/>
    <property type="match status" value="1"/>
</dbReference>
<sequence length="308" mass="34333">AFADRTYSYKVQANTQPFERNATIAIDPVDPQYAEIAAVCTVTQQTKTLEPGANIDDERVEALSATDNQRHEGNGADKTIDGDMQTNYHSPWEAPIDNPTTTFPVELEYTFDGTKAIDYIRIYSGTGNGRPGKLDISYKAQGAADYVALNDAEHPFDLQQKGGEQTVYLPSRLENVASLKLSFRDGAGDNKVSGGFISIYEVEFYLSKKDLLNEAMLRVFTDLSCSKLREDVSRESITALYQQLPYLAQEVAVPLQNGTYDSFEYEFRAQSYAPYSNNEINLRLLTKMYSRMDNPTGIEVAAGDEILV</sequence>
<feature type="non-terminal residue" evidence="1">
    <location>
        <position position="1"/>
    </location>
</feature>
<dbReference type="SUPFAM" id="SSF49785">
    <property type="entry name" value="Galactose-binding domain-like"/>
    <property type="match status" value="1"/>
</dbReference>
<name>K1TFH0_9ZZZZ</name>
<protein>
    <submittedName>
        <fullName evidence="1">Uncharacterized protein</fullName>
    </submittedName>
</protein>